<gene>
    <name evidence="4" type="ORF">AVDCRST_MAG93-6317</name>
</gene>
<evidence type="ECO:0000313" key="4">
    <source>
        <dbReference type="EMBL" id="CAA9333633.1"/>
    </source>
</evidence>
<feature type="chain" id="PRO_5026814523" description="Outer membrane protein beta-barrel domain-containing protein" evidence="2">
    <location>
        <begin position="19"/>
        <end position="188"/>
    </location>
</feature>
<accession>A0A6J4LJQ0</accession>
<evidence type="ECO:0000259" key="3">
    <source>
        <dbReference type="Pfam" id="PF13505"/>
    </source>
</evidence>
<dbReference type="InterPro" id="IPR011250">
    <property type="entry name" value="OMP/PagP_B-barrel"/>
</dbReference>
<dbReference type="EMBL" id="CADCTR010002126">
    <property type="protein sequence ID" value="CAA9333633.1"/>
    <property type="molecule type" value="Genomic_DNA"/>
</dbReference>
<reference evidence="4" key="1">
    <citation type="submission" date="2020-02" db="EMBL/GenBank/DDBJ databases">
        <authorList>
            <person name="Meier V. D."/>
        </authorList>
    </citation>
    <scope>NUCLEOTIDE SEQUENCE</scope>
    <source>
        <strain evidence="4">AVDCRST_MAG93</strain>
    </source>
</reference>
<sequence>MRAYLVGLSAITAVTAMASPCSAEGFRAEIHGGLDRVNGNDRGDTGLLYGVGLGYDLALGDRAFVGVDFSFDDSTQKECEASALVNNDELCLRAGRDLAAGIRGGVKLGERGKLYALAAYTNARFKTRYTTPAGVITRDADNLDGFRLGAGYQHKIAGNAYGKIEYRYSNYEAGIERHQALMGVGFEF</sequence>
<evidence type="ECO:0000256" key="1">
    <source>
        <dbReference type="ARBA" id="ARBA00022729"/>
    </source>
</evidence>
<dbReference type="AlphaFoldDB" id="A0A6J4LJQ0"/>
<feature type="domain" description="Outer membrane protein beta-barrel" evidence="3">
    <location>
        <begin position="8"/>
        <end position="188"/>
    </location>
</feature>
<dbReference type="InterPro" id="IPR027385">
    <property type="entry name" value="Beta-barrel_OMP"/>
</dbReference>
<organism evidence="4">
    <name type="scientific">uncultured Chloroflexia bacterium</name>
    <dbReference type="NCBI Taxonomy" id="1672391"/>
    <lineage>
        <taxon>Bacteria</taxon>
        <taxon>Bacillati</taxon>
        <taxon>Chloroflexota</taxon>
        <taxon>Chloroflexia</taxon>
        <taxon>environmental samples</taxon>
    </lineage>
</organism>
<evidence type="ECO:0000256" key="2">
    <source>
        <dbReference type="SAM" id="SignalP"/>
    </source>
</evidence>
<feature type="signal peptide" evidence="2">
    <location>
        <begin position="1"/>
        <end position="18"/>
    </location>
</feature>
<dbReference type="SUPFAM" id="SSF56925">
    <property type="entry name" value="OMPA-like"/>
    <property type="match status" value="1"/>
</dbReference>
<name>A0A6J4LJQ0_9CHLR</name>
<dbReference type="Gene3D" id="2.40.160.20">
    <property type="match status" value="1"/>
</dbReference>
<keyword evidence="1 2" id="KW-0732">Signal</keyword>
<protein>
    <recommendedName>
        <fullName evidence="3">Outer membrane protein beta-barrel domain-containing protein</fullName>
    </recommendedName>
</protein>
<dbReference type="Pfam" id="PF13505">
    <property type="entry name" value="OMP_b-brl"/>
    <property type="match status" value="1"/>
</dbReference>
<proteinExistence type="predicted"/>